<accession>A0ABN2DBS1</accession>
<evidence type="ECO:0000256" key="1">
    <source>
        <dbReference type="SAM" id="Phobius"/>
    </source>
</evidence>
<keyword evidence="1" id="KW-1133">Transmembrane helix</keyword>
<evidence type="ECO:0008006" key="4">
    <source>
        <dbReference type="Google" id="ProtNLM"/>
    </source>
</evidence>
<evidence type="ECO:0000313" key="3">
    <source>
        <dbReference type="Proteomes" id="UP001500350"/>
    </source>
</evidence>
<comment type="caution">
    <text evidence="2">The sequence shown here is derived from an EMBL/GenBank/DDBJ whole genome shotgun (WGS) entry which is preliminary data.</text>
</comment>
<feature type="transmembrane region" description="Helical" evidence="1">
    <location>
        <begin position="12"/>
        <end position="36"/>
    </location>
</feature>
<keyword evidence="3" id="KW-1185">Reference proteome</keyword>
<feature type="transmembrane region" description="Helical" evidence="1">
    <location>
        <begin position="130"/>
        <end position="151"/>
    </location>
</feature>
<evidence type="ECO:0000313" key="2">
    <source>
        <dbReference type="EMBL" id="GAA1573029.1"/>
    </source>
</evidence>
<protein>
    <recommendedName>
        <fullName evidence="4">MAPEG family protein</fullName>
    </recommendedName>
</protein>
<sequence length="153" mass="16001">MLDVSVQGMDARAVLVVALFGVLAVVAGGFVTQLVFRFVDDRRVHEQLPAASEPNAETPEPVSGKATGGVEQAGSILRGGAWIGALERLAIFAGLVANWPEAIAIVLAVKGLGRYPELRSGEKSAVAERFIIGTFVSVLWACGCAGLAVWLRG</sequence>
<proteinExistence type="predicted"/>
<gene>
    <name evidence="2" type="ORF">GCM10009763_20760</name>
</gene>
<dbReference type="EMBL" id="BAAANW010000020">
    <property type="protein sequence ID" value="GAA1573029.1"/>
    <property type="molecule type" value="Genomic_DNA"/>
</dbReference>
<keyword evidence="1" id="KW-0812">Transmembrane</keyword>
<reference evidence="2 3" key="1">
    <citation type="journal article" date="2019" name="Int. J. Syst. Evol. Microbiol.">
        <title>The Global Catalogue of Microorganisms (GCM) 10K type strain sequencing project: providing services to taxonomists for standard genome sequencing and annotation.</title>
        <authorList>
            <consortium name="The Broad Institute Genomics Platform"/>
            <consortium name="The Broad Institute Genome Sequencing Center for Infectious Disease"/>
            <person name="Wu L."/>
            <person name="Ma J."/>
        </authorList>
    </citation>
    <scope>NUCLEOTIDE SEQUENCE [LARGE SCALE GENOMIC DNA]</scope>
    <source>
        <strain evidence="2 3">JCM 14589</strain>
    </source>
</reference>
<organism evidence="2 3">
    <name type="scientific">Dermacoccus profundi</name>
    <dbReference type="NCBI Taxonomy" id="322602"/>
    <lineage>
        <taxon>Bacteria</taxon>
        <taxon>Bacillati</taxon>
        <taxon>Actinomycetota</taxon>
        <taxon>Actinomycetes</taxon>
        <taxon>Micrococcales</taxon>
        <taxon>Dermacoccaceae</taxon>
        <taxon>Dermacoccus</taxon>
    </lineage>
</organism>
<name>A0ABN2DBS1_9MICO</name>
<feature type="transmembrane region" description="Helical" evidence="1">
    <location>
        <begin position="89"/>
        <end position="109"/>
    </location>
</feature>
<dbReference type="Proteomes" id="UP001500350">
    <property type="component" value="Unassembled WGS sequence"/>
</dbReference>
<keyword evidence="1" id="KW-0472">Membrane</keyword>